<evidence type="ECO:0000256" key="1">
    <source>
        <dbReference type="ARBA" id="ARBA00001933"/>
    </source>
</evidence>
<comment type="cofactor">
    <cofactor evidence="1 3">
        <name>pyridoxal 5'-phosphate</name>
        <dbReference type="ChEBI" id="CHEBI:597326"/>
    </cofactor>
</comment>
<dbReference type="GO" id="GO:0055129">
    <property type="term" value="P:L-proline biosynthetic process"/>
    <property type="evidence" value="ECO:0007669"/>
    <property type="project" value="UniProtKB-UniPathway"/>
</dbReference>
<name>A0A0V0RFE2_9BILA</name>
<dbReference type="PANTHER" id="PTHR11986">
    <property type="entry name" value="AMINOTRANSFERASE CLASS III"/>
    <property type="match status" value="1"/>
</dbReference>
<dbReference type="EMBL" id="JYDL01000239">
    <property type="protein sequence ID" value="KRX12965.1"/>
    <property type="molecule type" value="Genomic_DNA"/>
</dbReference>
<keyword evidence="3 4" id="KW-0032">Aminotransferase</keyword>
<dbReference type="GO" id="GO:0005737">
    <property type="term" value="C:cytoplasm"/>
    <property type="evidence" value="ECO:0007669"/>
    <property type="project" value="TreeGrafter"/>
</dbReference>
<protein>
    <recommendedName>
        <fullName evidence="3">Ornithine aminotransferase</fullName>
        <ecNumber evidence="3">2.6.1.13</ecNumber>
    </recommendedName>
</protein>
<comment type="pathway">
    <text evidence="3">Amino-acid biosynthesis; L-proline biosynthesis; L-glutamate 5-semialdehyde from L-ornithine: step 1/1.</text>
</comment>
<dbReference type="Pfam" id="PF00202">
    <property type="entry name" value="Aminotran_3"/>
    <property type="match status" value="1"/>
</dbReference>
<dbReference type="InterPro" id="IPR015424">
    <property type="entry name" value="PyrdxlP-dep_Trfase"/>
</dbReference>
<keyword evidence="3 4" id="KW-0808">Transferase</keyword>
<dbReference type="STRING" id="6336.A0A0V0RFE2"/>
<organism evidence="4 5">
    <name type="scientific">Trichinella nelsoni</name>
    <dbReference type="NCBI Taxonomy" id="6336"/>
    <lineage>
        <taxon>Eukaryota</taxon>
        <taxon>Metazoa</taxon>
        <taxon>Ecdysozoa</taxon>
        <taxon>Nematoda</taxon>
        <taxon>Enoplea</taxon>
        <taxon>Dorylaimia</taxon>
        <taxon>Trichinellida</taxon>
        <taxon>Trichinellidae</taxon>
        <taxon>Trichinella</taxon>
    </lineage>
</organism>
<dbReference type="InterPro" id="IPR050103">
    <property type="entry name" value="Class-III_PLP-dep_AT"/>
</dbReference>
<dbReference type="EC" id="2.6.1.13" evidence="3"/>
<comment type="caution">
    <text evidence="4">The sequence shown here is derived from an EMBL/GenBank/DDBJ whole genome shotgun (WGS) entry which is preliminary data.</text>
</comment>
<dbReference type="AlphaFoldDB" id="A0A0V0RFE2"/>
<dbReference type="GO" id="GO:0004587">
    <property type="term" value="F:ornithine aminotransferase activity"/>
    <property type="evidence" value="ECO:0007669"/>
    <property type="project" value="UniProtKB-EC"/>
</dbReference>
<proteinExistence type="inferred from homology"/>
<dbReference type="SUPFAM" id="SSF53383">
    <property type="entry name" value="PLP-dependent transferases"/>
    <property type="match status" value="1"/>
</dbReference>
<accession>A0A0V0RFE2</accession>
<comment type="catalytic activity">
    <reaction evidence="3">
        <text>a 2-oxocarboxylate + L-ornithine = L-glutamate 5-semialdehyde + an L-alpha-amino acid</text>
        <dbReference type="Rhea" id="RHEA:13877"/>
        <dbReference type="ChEBI" id="CHEBI:35179"/>
        <dbReference type="ChEBI" id="CHEBI:46911"/>
        <dbReference type="ChEBI" id="CHEBI:58066"/>
        <dbReference type="ChEBI" id="CHEBI:59869"/>
        <dbReference type="EC" id="2.6.1.13"/>
    </reaction>
</comment>
<comment type="similarity">
    <text evidence="2 3">Belongs to the class-III pyridoxal-phosphate-dependent aminotransferase family.</text>
</comment>
<dbReference type="GO" id="GO:0030170">
    <property type="term" value="F:pyridoxal phosphate binding"/>
    <property type="evidence" value="ECO:0007669"/>
    <property type="project" value="InterPro"/>
</dbReference>
<reference evidence="4 5" key="1">
    <citation type="submission" date="2015-01" db="EMBL/GenBank/DDBJ databases">
        <title>Evolution of Trichinella species and genotypes.</title>
        <authorList>
            <person name="Korhonen P.K."/>
            <person name="Edoardo P."/>
            <person name="Giuseppe L.R."/>
            <person name="Gasser R.B."/>
        </authorList>
    </citation>
    <scope>NUCLEOTIDE SEQUENCE [LARGE SCALE GENOMIC DNA]</scope>
    <source>
        <strain evidence="4">ISS37</strain>
    </source>
</reference>
<keyword evidence="3" id="KW-0663">Pyridoxal phosphate</keyword>
<dbReference type="GO" id="GO:0019544">
    <property type="term" value="P:L-arginine catabolic process to L-glutamate"/>
    <property type="evidence" value="ECO:0007669"/>
    <property type="project" value="TreeGrafter"/>
</dbReference>
<evidence type="ECO:0000313" key="5">
    <source>
        <dbReference type="Proteomes" id="UP000054630"/>
    </source>
</evidence>
<dbReference type="OrthoDB" id="10261433at2759"/>
<gene>
    <name evidence="4" type="primary">Oat</name>
    <name evidence="4" type="ORF">T07_12271</name>
</gene>
<dbReference type="GO" id="GO:0010121">
    <property type="term" value="P:L-arginine catabolic process to proline via ornithine"/>
    <property type="evidence" value="ECO:0007669"/>
    <property type="project" value="TreeGrafter"/>
</dbReference>
<dbReference type="PANTHER" id="PTHR11986:SF18">
    <property type="entry name" value="ORNITHINE AMINOTRANSFERASE, MITOCHONDRIAL"/>
    <property type="match status" value="1"/>
</dbReference>
<evidence type="ECO:0000313" key="4">
    <source>
        <dbReference type="EMBL" id="KRX12965.1"/>
    </source>
</evidence>
<dbReference type="UniPathway" id="UPA00098">
    <property type="reaction ID" value="UER00358"/>
</dbReference>
<dbReference type="InterPro" id="IPR005814">
    <property type="entry name" value="Aminotrans_3"/>
</dbReference>
<dbReference type="InterPro" id="IPR015421">
    <property type="entry name" value="PyrdxlP-dep_Trfase_major"/>
</dbReference>
<dbReference type="GO" id="GO:0042802">
    <property type="term" value="F:identical protein binding"/>
    <property type="evidence" value="ECO:0007669"/>
    <property type="project" value="TreeGrafter"/>
</dbReference>
<evidence type="ECO:0000256" key="3">
    <source>
        <dbReference type="RuleBase" id="RU365036"/>
    </source>
</evidence>
<dbReference type="Gene3D" id="3.40.640.10">
    <property type="entry name" value="Type I PLP-dependent aspartate aminotransferase-like (Major domain)"/>
    <property type="match status" value="1"/>
</dbReference>
<sequence>MIHELWCNNVAAFTVEPIQDEAGDRVAKDGVYLNEVAEICQRYNVFLIVDEVQTGLGRTGKRLCSDYENVHPDIWKSRHHG</sequence>
<dbReference type="Proteomes" id="UP000054630">
    <property type="component" value="Unassembled WGS sequence"/>
</dbReference>
<evidence type="ECO:0000256" key="2">
    <source>
        <dbReference type="ARBA" id="ARBA00008954"/>
    </source>
</evidence>
<keyword evidence="5" id="KW-1185">Reference proteome</keyword>